<dbReference type="EMBL" id="CM001403">
    <property type="protein sequence ID" value="EHQ26104.1"/>
    <property type="molecule type" value="Genomic_DNA"/>
</dbReference>
<dbReference type="AlphaFoldDB" id="H1YD47"/>
<proteinExistence type="predicted"/>
<gene>
    <name evidence="1" type="ORF">Mucpa_1961</name>
</gene>
<dbReference type="HOGENOM" id="CLU_3081974_0_0_10"/>
<evidence type="ECO:0000313" key="1">
    <source>
        <dbReference type="EMBL" id="EHQ26104.1"/>
    </source>
</evidence>
<keyword evidence="2" id="KW-1185">Reference proteome</keyword>
<reference evidence="1" key="1">
    <citation type="submission" date="2011-09" db="EMBL/GenBank/DDBJ databases">
        <title>The permanent draft genome of Mucilaginibacter paludis DSM 18603.</title>
        <authorList>
            <consortium name="US DOE Joint Genome Institute (JGI-PGF)"/>
            <person name="Lucas S."/>
            <person name="Han J."/>
            <person name="Lapidus A."/>
            <person name="Bruce D."/>
            <person name="Goodwin L."/>
            <person name="Pitluck S."/>
            <person name="Peters L."/>
            <person name="Kyrpides N."/>
            <person name="Mavromatis K."/>
            <person name="Ivanova N."/>
            <person name="Mikhailova N."/>
            <person name="Held B."/>
            <person name="Detter J.C."/>
            <person name="Tapia R."/>
            <person name="Han C."/>
            <person name="Land M."/>
            <person name="Hauser L."/>
            <person name="Markowitz V."/>
            <person name="Cheng J.-F."/>
            <person name="Hugenholtz P."/>
            <person name="Woyke T."/>
            <person name="Wu D."/>
            <person name="Tindall B."/>
            <person name="Brambilla E."/>
            <person name="Klenk H.-P."/>
            <person name="Eisen J.A."/>
        </authorList>
    </citation>
    <scope>NUCLEOTIDE SEQUENCE [LARGE SCALE GENOMIC DNA]</scope>
    <source>
        <strain evidence="1">DSM 18603</strain>
    </source>
</reference>
<name>H1YD47_9SPHI</name>
<organism evidence="1 2">
    <name type="scientific">Mucilaginibacter paludis DSM 18603</name>
    <dbReference type="NCBI Taxonomy" id="714943"/>
    <lineage>
        <taxon>Bacteria</taxon>
        <taxon>Pseudomonadati</taxon>
        <taxon>Bacteroidota</taxon>
        <taxon>Sphingobacteriia</taxon>
        <taxon>Sphingobacteriales</taxon>
        <taxon>Sphingobacteriaceae</taxon>
        <taxon>Mucilaginibacter</taxon>
    </lineage>
</organism>
<dbReference type="STRING" id="714943.Mucpa_1961"/>
<protein>
    <submittedName>
        <fullName evidence="1">Uncharacterized protein</fullName>
    </submittedName>
</protein>
<sequence length="52" mass="5786">MIYEISFATDLSLFGCGLNSSAQGKYDAMTATRDPKDYAGMHSPLIVKRREK</sequence>
<dbReference type="Proteomes" id="UP000002774">
    <property type="component" value="Chromosome"/>
</dbReference>
<accession>H1YD47</accession>
<evidence type="ECO:0000313" key="2">
    <source>
        <dbReference type="Proteomes" id="UP000002774"/>
    </source>
</evidence>